<keyword evidence="4" id="KW-0472">Membrane</keyword>
<keyword evidence="5" id="KW-0458">Lysosome</keyword>
<feature type="region of interest" description="Disordered" evidence="7">
    <location>
        <begin position="38"/>
        <end position="68"/>
    </location>
</feature>
<keyword evidence="6" id="KW-0449">Lipoprotein</keyword>
<comment type="subcellular location">
    <subcellularLocation>
        <location evidence="1">Lysosome membrane</location>
        <topology evidence="1">Lipid-anchor</topology>
        <orientation evidence="1">Cytoplasmic side</orientation>
    </subcellularLocation>
</comment>
<evidence type="ECO:0000256" key="5">
    <source>
        <dbReference type="ARBA" id="ARBA00023228"/>
    </source>
</evidence>
<protein>
    <recommendedName>
        <fullName evidence="3">BLOC-1-related complex subunit 5</fullName>
    </recommendedName>
</protein>
<dbReference type="PANTHER" id="PTHR31634">
    <property type="entry name" value="BLOC-1-RELATED COMPLEX SUBUNIT 5"/>
    <property type="match status" value="1"/>
</dbReference>
<evidence type="ECO:0000313" key="9">
    <source>
        <dbReference type="Proteomes" id="UP001235939"/>
    </source>
</evidence>
<evidence type="ECO:0000256" key="2">
    <source>
        <dbReference type="ARBA" id="ARBA00010235"/>
    </source>
</evidence>
<accession>A0ABY6LHD2</accession>
<evidence type="ECO:0000256" key="4">
    <source>
        <dbReference type="ARBA" id="ARBA00023136"/>
    </source>
</evidence>
<evidence type="ECO:0000256" key="1">
    <source>
        <dbReference type="ARBA" id="ARBA00004122"/>
    </source>
</evidence>
<dbReference type="Pfam" id="PF10158">
    <property type="entry name" value="LOH1CR12"/>
    <property type="match status" value="1"/>
</dbReference>
<feature type="compositionally biased region" description="Low complexity" evidence="7">
    <location>
        <begin position="51"/>
        <end position="68"/>
    </location>
</feature>
<organism evidence="8 9">
    <name type="scientific">Cordylochernes scorpioides</name>
    <dbReference type="NCBI Taxonomy" id="51811"/>
    <lineage>
        <taxon>Eukaryota</taxon>
        <taxon>Metazoa</taxon>
        <taxon>Ecdysozoa</taxon>
        <taxon>Arthropoda</taxon>
        <taxon>Chelicerata</taxon>
        <taxon>Arachnida</taxon>
        <taxon>Pseudoscorpiones</taxon>
        <taxon>Cheliferoidea</taxon>
        <taxon>Chernetidae</taxon>
        <taxon>Cordylochernes</taxon>
    </lineage>
</organism>
<evidence type="ECO:0000313" key="8">
    <source>
        <dbReference type="EMBL" id="UYV80590.1"/>
    </source>
</evidence>
<gene>
    <name evidence="8" type="ORF">LAZ67_19000849</name>
</gene>
<proteinExistence type="inferred from homology"/>
<evidence type="ECO:0000256" key="7">
    <source>
        <dbReference type="SAM" id="MobiDB-lite"/>
    </source>
</evidence>
<dbReference type="CDD" id="cd22789">
    <property type="entry name" value="BORCS5-like"/>
    <property type="match status" value="1"/>
</dbReference>
<comment type="similarity">
    <text evidence="2">Belongs to the BORCS5 family.</text>
</comment>
<evidence type="ECO:0000256" key="3">
    <source>
        <dbReference type="ARBA" id="ARBA00022300"/>
    </source>
</evidence>
<dbReference type="PANTHER" id="PTHR31634:SF2">
    <property type="entry name" value="BLOC-1-RELATED COMPLEX SUBUNIT 5"/>
    <property type="match status" value="1"/>
</dbReference>
<evidence type="ECO:0000256" key="6">
    <source>
        <dbReference type="ARBA" id="ARBA00023288"/>
    </source>
</evidence>
<dbReference type="Proteomes" id="UP001235939">
    <property type="component" value="Chromosome 19"/>
</dbReference>
<reference evidence="8 9" key="1">
    <citation type="submission" date="2022-01" db="EMBL/GenBank/DDBJ databases">
        <title>A chromosomal length assembly of Cordylochernes scorpioides.</title>
        <authorList>
            <person name="Zeh D."/>
            <person name="Zeh J."/>
        </authorList>
    </citation>
    <scope>NUCLEOTIDE SEQUENCE [LARGE SCALE GENOMIC DNA]</scope>
    <source>
        <strain evidence="8">IN4F17</strain>
        <tissue evidence="8">Whole Body</tissue>
    </source>
</reference>
<keyword evidence="9" id="KW-1185">Reference proteome</keyword>
<dbReference type="EMBL" id="CP092881">
    <property type="protein sequence ID" value="UYV80590.1"/>
    <property type="molecule type" value="Genomic_DNA"/>
</dbReference>
<dbReference type="InterPro" id="IPR018780">
    <property type="entry name" value="TBORCS5"/>
</dbReference>
<sequence length="224" mass="24886">MAIIGLEKGSVVNLGQNMIWEASKVLSQFFRAMGSELSSHGAPAKHQTSEPAPRSSPRPSISSDADIPYVSYTGSVPDSLEVDPDYIRVQNLPSFTPILRSSSASLKDAPDWVRSQIDPRPMYEMCRKYQEMLNSCAESVANSQNQLASHMREVDIAIVSLRNQLVEKQKLFAHHCEQLGKVHDVSATLQRCHRSLTETCEMMEALNSQLPPAERLDPFVMVTG</sequence>
<name>A0ABY6LHD2_9ARAC</name>